<dbReference type="FunFam" id="2.30.42.10:FF:000063">
    <property type="entry name" value="Peptidase, S41 family"/>
    <property type="match status" value="1"/>
</dbReference>
<dbReference type="GO" id="GO:0030288">
    <property type="term" value="C:outer membrane-bounded periplasmic space"/>
    <property type="evidence" value="ECO:0007669"/>
    <property type="project" value="TreeGrafter"/>
</dbReference>
<dbReference type="SMART" id="SM00228">
    <property type="entry name" value="PDZ"/>
    <property type="match status" value="1"/>
</dbReference>
<keyword evidence="3" id="KW-0378">Hydrolase</keyword>
<keyword evidence="4" id="KW-0720">Serine protease</keyword>
<name>A0A381WX35_9ZZZZ</name>
<dbReference type="Gene3D" id="3.90.226.10">
    <property type="entry name" value="2-enoyl-CoA Hydratase, Chain A, domain 1"/>
    <property type="match status" value="1"/>
</dbReference>
<evidence type="ECO:0000256" key="2">
    <source>
        <dbReference type="ARBA" id="ARBA00022670"/>
    </source>
</evidence>
<dbReference type="Gene3D" id="3.30.750.44">
    <property type="match status" value="1"/>
</dbReference>
<evidence type="ECO:0000259" key="5">
    <source>
        <dbReference type="PROSITE" id="PS50106"/>
    </source>
</evidence>
<dbReference type="Pfam" id="PF17820">
    <property type="entry name" value="PDZ_6"/>
    <property type="match status" value="1"/>
</dbReference>
<dbReference type="InterPro" id="IPR055210">
    <property type="entry name" value="CtpA/B_N"/>
</dbReference>
<feature type="non-terminal residue" evidence="6">
    <location>
        <position position="260"/>
    </location>
</feature>
<dbReference type="PANTHER" id="PTHR32060">
    <property type="entry name" value="TAIL-SPECIFIC PROTEASE"/>
    <property type="match status" value="1"/>
</dbReference>
<dbReference type="PANTHER" id="PTHR32060:SF30">
    <property type="entry name" value="CARBOXY-TERMINAL PROCESSING PROTEASE CTPA"/>
    <property type="match status" value="1"/>
</dbReference>
<sequence length="260" mass="28544">MIHFARLKPFLSLILAMILVLIIMGCGSALNFWADNRPELPETIPPDFEALFEAYGLLEDHSLNQRRLDNPNLTGGAIRGMLEALDDPYATYIDPETFNIERDRFKGEFEGIGAEVGIENGHIIIVAPIPDTPAAKAGIRSGDIILKVDGVSTEGMTLFEVVSKIRGPKDTQVDLLILHSNEDSPINIKITRGVVDLPSVTSRQLGDNLTYVKLSSFTNDTHDELDRILRNISQSNQRGLILDLRNNAGGLVESVVNIGS</sequence>
<dbReference type="InterPro" id="IPR041489">
    <property type="entry name" value="PDZ_6"/>
</dbReference>
<dbReference type="InterPro" id="IPR001478">
    <property type="entry name" value="PDZ"/>
</dbReference>
<protein>
    <recommendedName>
        <fullName evidence="5">PDZ domain-containing protein</fullName>
    </recommendedName>
</protein>
<dbReference type="CDD" id="cd06782">
    <property type="entry name" value="cpPDZ_CPP-like"/>
    <property type="match status" value="1"/>
</dbReference>
<reference evidence="6" key="1">
    <citation type="submission" date="2018-05" db="EMBL/GenBank/DDBJ databases">
        <authorList>
            <person name="Lanie J.A."/>
            <person name="Ng W.-L."/>
            <person name="Kazmierczak K.M."/>
            <person name="Andrzejewski T.M."/>
            <person name="Davidsen T.M."/>
            <person name="Wayne K.J."/>
            <person name="Tettelin H."/>
            <person name="Glass J.I."/>
            <person name="Rusch D."/>
            <person name="Podicherti R."/>
            <person name="Tsui H.-C.T."/>
            <person name="Winkler M.E."/>
        </authorList>
    </citation>
    <scope>NUCLEOTIDE SEQUENCE</scope>
</reference>
<gene>
    <name evidence="6" type="ORF">METZ01_LOCUS109357</name>
</gene>
<dbReference type="PROSITE" id="PS51257">
    <property type="entry name" value="PROKAR_LIPOPROTEIN"/>
    <property type="match status" value="1"/>
</dbReference>
<dbReference type="GO" id="GO:0008236">
    <property type="term" value="F:serine-type peptidase activity"/>
    <property type="evidence" value="ECO:0007669"/>
    <property type="project" value="UniProtKB-KW"/>
</dbReference>
<accession>A0A381WX35</accession>
<evidence type="ECO:0000256" key="4">
    <source>
        <dbReference type="ARBA" id="ARBA00022825"/>
    </source>
</evidence>
<dbReference type="SUPFAM" id="SSF52096">
    <property type="entry name" value="ClpP/crotonase"/>
    <property type="match status" value="1"/>
</dbReference>
<dbReference type="InterPro" id="IPR029045">
    <property type="entry name" value="ClpP/crotonase-like_dom_sf"/>
</dbReference>
<dbReference type="EMBL" id="UINC01013021">
    <property type="protein sequence ID" value="SVA56503.1"/>
    <property type="molecule type" value="Genomic_DNA"/>
</dbReference>
<organism evidence="6">
    <name type="scientific">marine metagenome</name>
    <dbReference type="NCBI Taxonomy" id="408172"/>
    <lineage>
        <taxon>unclassified sequences</taxon>
        <taxon>metagenomes</taxon>
        <taxon>ecological metagenomes</taxon>
    </lineage>
</organism>
<dbReference type="AlphaFoldDB" id="A0A381WX35"/>
<dbReference type="Gene3D" id="2.30.42.10">
    <property type="match status" value="1"/>
</dbReference>
<evidence type="ECO:0000313" key="6">
    <source>
        <dbReference type="EMBL" id="SVA56503.1"/>
    </source>
</evidence>
<dbReference type="InterPro" id="IPR005151">
    <property type="entry name" value="Tail-specific_protease"/>
</dbReference>
<dbReference type="GO" id="GO:0004175">
    <property type="term" value="F:endopeptidase activity"/>
    <property type="evidence" value="ECO:0007669"/>
    <property type="project" value="TreeGrafter"/>
</dbReference>
<dbReference type="SUPFAM" id="SSF50156">
    <property type="entry name" value="PDZ domain-like"/>
    <property type="match status" value="1"/>
</dbReference>
<feature type="domain" description="PDZ" evidence="5">
    <location>
        <begin position="97"/>
        <end position="166"/>
    </location>
</feature>
<keyword evidence="2" id="KW-0645">Protease</keyword>
<comment type="similarity">
    <text evidence="1">Belongs to the peptidase S41A family.</text>
</comment>
<proteinExistence type="inferred from homology"/>
<dbReference type="Pfam" id="PF22694">
    <property type="entry name" value="CtpB_N-like"/>
    <property type="match status" value="1"/>
</dbReference>
<evidence type="ECO:0000256" key="1">
    <source>
        <dbReference type="ARBA" id="ARBA00009179"/>
    </source>
</evidence>
<dbReference type="GO" id="GO:0006508">
    <property type="term" value="P:proteolysis"/>
    <property type="evidence" value="ECO:0007669"/>
    <property type="project" value="UniProtKB-KW"/>
</dbReference>
<evidence type="ECO:0000256" key="3">
    <source>
        <dbReference type="ARBA" id="ARBA00022801"/>
    </source>
</evidence>
<dbReference type="Pfam" id="PF03572">
    <property type="entry name" value="Peptidase_S41"/>
    <property type="match status" value="1"/>
</dbReference>
<dbReference type="GO" id="GO:0007165">
    <property type="term" value="P:signal transduction"/>
    <property type="evidence" value="ECO:0007669"/>
    <property type="project" value="TreeGrafter"/>
</dbReference>
<dbReference type="PROSITE" id="PS50106">
    <property type="entry name" value="PDZ"/>
    <property type="match status" value="1"/>
</dbReference>
<dbReference type="InterPro" id="IPR036034">
    <property type="entry name" value="PDZ_sf"/>
</dbReference>